<comment type="caution">
    <text evidence="1">The sequence shown here is derived from an EMBL/GenBank/DDBJ whole genome shotgun (WGS) entry which is preliminary data.</text>
</comment>
<sequence>MADELATTLLEAPVRYPLSETEKTAIDGVSRQDKLIYRLQRARDAGQLTDFHYRSNMKMMFIAGHENVKVLLVSCLFEVAQLPNVQQRLYEEIIASGPEHDEDGLKNLPYLTTVIYETLRLYPPLAQLINRRTIEPITLGNGICIRPGTWVGWNAYGVHTDPKNWGTDALEFNPDRWGNDVQSINNMSRAYQNRGLFIAFNAWSRMCIGVDFALLQMRVTLSVLLRQFSIAKDPNYTLVLNETAALELEDCQLIFTHRDRE</sequence>
<reference evidence="1" key="1">
    <citation type="submission" date="2022-07" db="EMBL/GenBank/DDBJ databases">
        <title>Genome Sequence of Lecanicillium saksenae.</title>
        <authorList>
            <person name="Buettner E."/>
        </authorList>
    </citation>
    <scope>NUCLEOTIDE SEQUENCE</scope>
    <source>
        <strain evidence="1">VT-O1</strain>
    </source>
</reference>
<gene>
    <name evidence="1" type="ORF">NLG97_g1178</name>
</gene>
<evidence type="ECO:0000313" key="2">
    <source>
        <dbReference type="Proteomes" id="UP001148737"/>
    </source>
</evidence>
<proteinExistence type="predicted"/>
<accession>A0ACC1R4H4</accession>
<dbReference type="Proteomes" id="UP001148737">
    <property type="component" value="Unassembled WGS sequence"/>
</dbReference>
<evidence type="ECO:0000313" key="1">
    <source>
        <dbReference type="EMBL" id="KAJ3498377.1"/>
    </source>
</evidence>
<protein>
    <submittedName>
        <fullName evidence="1">Uncharacterized protein</fullName>
    </submittedName>
</protein>
<keyword evidence="2" id="KW-1185">Reference proteome</keyword>
<dbReference type="EMBL" id="JANAKD010000054">
    <property type="protein sequence ID" value="KAJ3498377.1"/>
    <property type="molecule type" value="Genomic_DNA"/>
</dbReference>
<organism evidence="1 2">
    <name type="scientific">Lecanicillium saksenae</name>
    <dbReference type="NCBI Taxonomy" id="468837"/>
    <lineage>
        <taxon>Eukaryota</taxon>
        <taxon>Fungi</taxon>
        <taxon>Dikarya</taxon>
        <taxon>Ascomycota</taxon>
        <taxon>Pezizomycotina</taxon>
        <taxon>Sordariomycetes</taxon>
        <taxon>Hypocreomycetidae</taxon>
        <taxon>Hypocreales</taxon>
        <taxon>Cordycipitaceae</taxon>
        <taxon>Lecanicillium</taxon>
    </lineage>
</organism>
<name>A0ACC1R4H4_9HYPO</name>